<dbReference type="Proteomes" id="UP000055024">
    <property type="component" value="Unassembled WGS sequence"/>
</dbReference>
<feature type="domain" description="C2H2-type" evidence="6">
    <location>
        <begin position="91"/>
        <end position="111"/>
    </location>
</feature>
<comment type="caution">
    <text evidence="7">The sequence shown here is derived from an EMBL/GenBank/DDBJ whole genome shotgun (WGS) entry which is preliminary data.</text>
</comment>
<dbReference type="PROSITE" id="PS00028">
    <property type="entry name" value="ZINC_FINGER_C2H2_1"/>
    <property type="match status" value="1"/>
</dbReference>
<dbReference type="GO" id="GO:0003723">
    <property type="term" value="F:RNA binding"/>
    <property type="evidence" value="ECO:0007669"/>
    <property type="project" value="TreeGrafter"/>
</dbReference>
<dbReference type="InterPro" id="IPR019496">
    <property type="entry name" value="NUFIP1_cons_dom"/>
</dbReference>
<evidence type="ECO:0000259" key="6">
    <source>
        <dbReference type="PROSITE" id="PS00028"/>
    </source>
</evidence>
<evidence type="ECO:0000313" key="8">
    <source>
        <dbReference type="Proteomes" id="UP000055024"/>
    </source>
</evidence>
<name>A0A0V1HJT0_9BILA</name>
<dbReference type="GO" id="GO:0045292">
    <property type="term" value="P:mRNA cis splicing, via spliceosome"/>
    <property type="evidence" value="ECO:0007669"/>
    <property type="project" value="TreeGrafter"/>
</dbReference>
<dbReference type="Pfam" id="PF10453">
    <property type="entry name" value="NUFIP1"/>
    <property type="match status" value="1"/>
</dbReference>
<proteinExistence type="inferred from homology"/>
<feature type="region of interest" description="Disordered" evidence="5">
    <location>
        <begin position="298"/>
        <end position="392"/>
    </location>
</feature>
<dbReference type="STRING" id="268475.A0A0V1HJT0"/>
<evidence type="ECO:0000256" key="3">
    <source>
        <dbReference type="ARBA" id="ARBA00023187"/>
    </source>
</evidence>
<protein>
    <submittedName>
        <fullName evidence="7">Protein CWC15-like protein A</fullName>
    </submittedName>
</protein>
<dbReference type="Pfam" id="PF04889">
    <property type="entry name" value="Cwf_Cwc_15"/>
    <property type="match status" value="1"/>
</dbReference>
<dbReference type="PANTHER" id="PTHR12718">
    <property type="entry name" value="CELL CYCLE CONTROL PROTEIN CWF15"/>
    <property type="match status" value="1"/>
</dbReference>
<comment type="similarity">
    <text evidence="1">Belongs to the CWC15 family.</text>
</comment>
<reference evidence="7 8" key="1">
    <citation type="submission" date="2015-01" db="EMBL/GenBank/DDBJ databases">
        <title>Evolution of Trichinella species and genotypes.</title>
        <authorList>
            <person name="Korhonen P.K."/>
            <person name="Edoardo P."/>
            <person name="Giuseppe L.R."/>
            <person name="Gasser R.B."/>
        </authorList>
    </citation>
    <scope>NUCLEOTIDE SEQUENCE [LARGE SCALE GENOMIC DNA]</scope>
    <source>
        <strain evidence="7">ISS1029</strain>
    </source>
</reference>
<dbReference type="AlphaFoldDB" id="A0A0V1HJT0"/>
<dbReference type="EMBL" id="JYDP01000058">
    <property type="protein sequence ID" value="KRZ10575.1"/>
    <property type="molecule type" value="Genomic_DNA"/>
</dbReference>
<feature type="coiled-coil region" evidence="4">
    <location>
        <begin position="393"/>
        <end position="430"/>
    </location>
</feature>
<dbReference type="InterPro" id="IPR006973">
    <property type="entry name" value="Cwf_Cwc_15"/>
</dbReference>
<keyword evidence="2" id="KW-0507">mRNA processing</keyword>
<gene>
    <name evidence="7" type="primary">cwc15-a</name>
    <name evidence="7" type="ORF">T11_1636</name>
</gene>
<organism evidence="7 8">
    <name type="scientific">Trichinella zimbabwensis</name>
    <dbReference type="NCBI Taxonomy" id="268475"/>
    <lineage>
        <taxon>Eukaryota</taxon>
        <taxon>Metazoa</taxon>
        <taxon>Ecdysozoa</taxon>
        <taxon>Nematoda</taxon>
        <taxon>Enoplea</taxon>
        <taxon>Dorylaimia</taxon>
        <taxon>Trichinellida</taxon>
        <taxon>Trichinellidae</taxon>
        <taxon>Trichinella</taxon>
    </lineage>
</organism>
<accession>A0A0V1HJT0</accession>
<evidence type="ECO:0000256" key="5">
    <source>
        <dbReference type="SAM" id="MobiDB-lite"/>
    </source>
</evidence>
<dbReference type="OrthoDB" id="30179at2759"/>
<evidence type="ECO:0000256" key="2">
    <source>
        <dbReference type="ARBA" id="ARBA00022664"/>
    </source>
</evidence>
<keyword evidence="4" id="KW-0175">Coiled coil</keyword>
<feature type="compositionally biased region" description="Basic and acidic residues" evidence="5">
    <location>
        <begin position="355"/>
        <end position="370"/>
    </location>
</feature>
<evidence type="ECO:0000256" key="1">
    <source>
        <dbReference type="ARBA" id="ARBA00006644"/>
    </source>
</evidence>
<evidence type="ECO:0000313" key="7">
    <source>
        <dbReference type="EMBL" id="KRZ10575.1"/>
    </source>
</evidence>
<dbReference type="InterPro" id="IPR013087">
    <property type="entry name" value="Znf_C2H2_type"/>
</dbReference>
<keyword evidence="8" id="KW-1185">Reference proteome</keyword>
<keyword evidence="3" id="KW-0508">mRNA splicing</keyword>
<dbReference type="GO" id="GO:0071013">
    <property type="term" value="C:catalytic step 2 spliceosome"/>
    <property type="evidence" value="ECO:0007669"/>
    <property type="project" value="TreeGrafter"/>
</dbReference>
<evidence type="ECO:0000256" key="4">
    <source>
        <dbReference type="SAM" id="Coils"/>
    </source>
</evidence>
<dbReference type="PANTHER" id="PTHR12718:SF2">
    <property type="entry name" value="SPLICEOSOME-ASSOCIATED PROTEIN CWC15 HOMOLOG"/>
    <property type="match status" value="1"/>
</dbReference>
<feature type="compositionally biased region" description="Basic and acidic residues" evidence="5">
    <location>
        <begin position="317"/>
        <end position="346"/>
    </location>
</feature>
<feature type="compositionally biased region" description="Acidic residues" evidence="5">
    <location>
        <begin position="371"/>
        <end position="392"/>
    </location>
</feature>
<sequence length="492" mass="57372">MSKYQSVKKNLIFDLRLSNGNTEAHVCKTETTSSTVSKCLEFHEQEENSSESANAKLKIPSLLDANALRNEQLKFMGHQKWKFPQDSLYFCTPCWKGYNTERMFKKHLENHIQCPEPECKFSAVPYVLAKHILNVHSVSNCSSSVKVDAKWKEARTKHYPTSAHIAEKAQLEKEKVLRGEVLVTENSLKHKGTTLSLEAMKMKGKYNLDGAEKGEKCEFDDQLFQKNSFKCKKRKTAELLEKLLENEIRHEENVLLQCIRHCFSLSFAMTTAHRATFVPAHGGTGKNEGDLSKLSKQYSSRDMPSHTKIKYRQHSQGHADELRNRDFRRELEDRERNTGSKRRPENDYDNASSYSHDKKVRYEKVSYRNPDDDDPSICEEDDDSDDSDEDDETAQLMAELERIKKEREAERKEEEAKRKAEEERVRVENILRGNPLLTSNKQDFRVQRRWDDDVVFKNCAKGIDEKRKNQPAFINDALRSDFHRKFMEKYIK</sequence>